<evidence type="ECO:0000256" key="11">
    <source>
        <dbReference type="ARBA" id="ARBA00023136"/>
    </source>
</evidence>
<keyword evidence="9 14" id="KW-1133">Transmembrane helix</keyword>
<dbReference type="RefSeq" id="WP_239442391.1">
    <property type="nucleotide sequence ID" value="NZ_PQSP01000005.1"/>
</dbReference>
<keyword evidence="4 12" id="KW-1003">Cell membrane</keyword>
<evidence type="ECO:0000256" key="7">
    <source>
        <dbReference type="ARBA" id="ARBA00022692"/>
    </source>
</evidence>
<feature type="transmembrane region" description="Helical" evidence="14">
    <location>
        <begin position="26"/>
        <end position="47"/>
    </location>
</feature>
<feature type="transmembrane region" description="Helical" evidence="14">
    <location>
        <begin position="59"/>
        <end position="85"/>
    </location>
</feature>
<accession>A0A433SCB2</accession>
<keyword evidence="11 12" id="KW-0472">Membrane</keyword>
<organism evidence="15 16">
    <name type="scientific">Saezia sanguinis</name>
    <dbReference type="NCBI Taxonomy" id="1965230"/>
    <lineage>
        <taxon>Bacteria</taxon>
        <taxon>Pseudomonadati</taxon>
        <taxon>Pseudomonadota</taxon>
        <taxon>Betaproteobacteria</taxon>
        <taxon>Burkholderiales</taxon>
        <taxon>Saeziaceae</taxon>
        <taxon>Saezia</taxon>
    </lineage>
</organism>
<keyword evidence="16" id="KW-1185">Reference proteome</keyword>
<dbReference type="EMBL" id="PQSP01000005">
    <property type="protein sequence ID" value="RUS66326.1"/>
    <property type="molecule type" value="Genomic_DNA"/>
</dbReference>
<feature type="transmembrane region" description="Helical" evidence="14">
    <location>
        <begin position="175"/>
        <end position="196"/>
    </location>
</feature>
<dbReference type="PANTHER" id="PTHR32024">
    <property type="entry name" value="TRK SYSTEM POTASSIUM UPTAKE PROTEIN TRKG-RELATED"/>
    <property type="match status" value="1"/>
</dbReference>
<comment type="subcellular location">
    <subcellularLocation>
        <location evidence="1 12">Cell inner membrane</location>
        <topology evidence="1 12">Multi-pass membrane protein</topology>
    </subcellularLocation>
</comment>
<keyword evidence="13" id="KW-0479">Metal-binding</keyword>
<reference evidence="15 16" key="1">
    <citation type="submission" date="2018-01" db="EMBL/GenBank/DDBJ databases">
        <title>Saezia sanguinis gen. nov., sp. nov., in the order Burkholderiales isolated from human blood.</title>
        <authorList>
            <person name="Medina-Pascual M.J."/>
            <person name="Valdezate S."/>
            <person name="Monzon S."/>
            <person name="Cuesta I."/>
            <person name="Carrasco G."/>
            <person name="Villalon P."/>
            <person name="Saez-Nieto J.A."/>
        </authorList>
    </citation>
    <scope>NUCLEOTIDE SEQUENCE [LARGE SCALE GENOMIC DNA]</scope>
    <source>
        <strain evidence="15 16">CNM695-12</strain>
    </source>
</reference>
<evidence type="ECO:0000256" key="12">
    <source>
        <dbReference type="PIRNR" id="PIRNR006247"/>
    </source>
</evidence>
<evidence type="ECO:0000313" key="15">
    <source>
        <dbReference type="EMBL" id="RUS66326.1"/>
    </source>
</evidence>
<evidence type="ECO:0000256" key="6">
    <source>
        <dbReference type="ARBA" id="ARBA00022538"/>
    </source>
</evidence>
<feature type="transmembrane region" description="Helical" evidence="14">
    <location>
        <begin position="447"/>
        <end position="471"/>
    </location>
</feature>
<feature type="binding site" evidence="13">
    <location>
        <position position="311"/>
    </location>
    <ligand>
        <name>K(+)</name>
        <dbReference type="ChEBI" id="CHEBI:29103"/>
    </ligand>
</feature>
<feature type="transmembrane region" description="Helical" evidence="14">
    <location>
        <begin position="271"/>
        <end position="287"/>
    </location>
</feature>
<dbReference type="GO" id="GO:0005886">
    <property type="term" value="C:plasma membrane"/>
    <property type="evidence" value="ECO:0007669"/>
    <property type="project" value="UniProtKB-SubCell"/>
</dbReference>
<dbReference type="PANTHER" id="PTHR32024:SF2">
    <property type="entry name" value="TRK SYSTEM POTASSIUM UPTAKE PROTEIN TRKG-RELATED"/>
    <property type="match status" value="1"/>
</dbReference>
<comment type="caution">
    <text evidence="15">The sequence shown here is derived from an EMBL/GenBank/DDBJ whole genome shotgun (WGS) entry which is preliminary data.</text>
</comment>
<evidence type="ECO:0000256" key="10">
    <source>
        <dbReference type="ARBA" id="ARBA00023065"/>
    </source>
</evidence>
<keyword evidence="6 12" id="KW-0633">Potassium transport</keyword>
<gene>
    <name evidence="15" type="primary">trkH</name>
    <name evidence="15" type="ORF">CUZ56_02052</name>
</gene>
<evidence type="ECO:0000256" key="3">
    <source>
        <dbReference type="ARBA" id="ARBA00022448"/>
    </source>
</evidence>
<evidence type="ECO:0000256" key="14">
    <source>
        <dbReference type="SAM" id="Phobius"/>
    </source>
</evidence>
<feature type="transmembrane region" description="Helical" evidence="14">
    <location>
        <begin position="229"/>
        <end position="251"/>
    </location>
</feature>
<sequence>MVQAFFGILMLLPALTGWSTRHDGVAYIFFGCAVFTIVTGLCLWLTMRKHQRDLIPRDGVLLVPLTWSWLPLFASFPIMISLYHIGRPIDFSHAYFEAVSGLTTTGSTILTGLDTLPISLNFWRTFLQWLGGLGIIILAVAILPLLGVGATQLFRTEMAGPLKENKLTPRISTTAKALWGIYVLLSVLCALAYWAAGMTFPDAIMHMFSTVSLGGLTSHDKSFAYFNSPLIECIAIIFMLLGSCSFTLYFVCIRRRSLKRLWQDPEARATLTVLLGSGLFASFWLWIKDTYPLMEALRQGMFNVISVATTTGFMSTDYTQWPVFIPVLMLLLSGVATGAGSTGGGVKMIRLLILIKQTQREIRRMVHPRAVQPVTIAGQVISQPVIFAVLAFMLVYGMTVIALSMVLLLTDMDMVSAFSAILASVHCMGVGFGEVGPAGSFGHLSNFQIWICSLAMLLGRLEMLCFLAVLMPSFWRR</sequence>
<evidence type="ECO:0000256" key="4">
    <source>
        <dbReference type="ARBA" id="ARBA00022475"/>
    </source>
</evidence>
<evidence type="ECO:0000313" key="16">
    <source>
        <dbReference type="Proteomes" id="UP000286947"/>
    </source>
</evidence>
<dbReference type="PIRSF" id="PIRSF006247">
    <property type="entry name" value="TrkH"/>
    <property type="match status" value="1"/>
</dbReference>
<keyword evidence="5 12" id="KW-0997">Cell inner membrane</keyword>
<dbReference type="GO" id="GO:0046872">
    <property type="term" value="F:metal ion binding"/>
    <property type="evidence" value="ECO:0007669"/>
    <property type="project" value="UniProtKB-KW"/>
</dbReference>
<feature type="transmembrane region" description="Helical" evidence="14">
    <location>
        <begin position="126"/>
        <end position="154"/>
    </location>
</feature>
<dbReference type="AlphaFoldDB" id="A0A433SCB2"/>
<proteinExistence type="inferred from homology"/>
<dbReference type="InterPro" id="IPR004772">
    <property type="entry name" value="TrkH"/>
</dbReference>
<feature type="binding site" evidence="13">
    <location>
        <position position="214"/>
    </location>
    <ligand>
        <name>K(+)</name>
        <dbReference type="ChEBI" id="CHEBI:29103"/>
    </ligand>
</feature>
<evidence type="ECO:0000256" key="8">
    <source>
        <dbReference type="ARBA" id="ARBA00022958"/>
    </source>
</evidence>
<protein>
    <recommendedName>
        <fullName evidence="12">Trk system potassium uptake protein</fullName>
    </recommendedName>
</protein>
<feature type="binding site" evidence="13">
    <location>
        <position position="213"/>
    </location>
    <ligand>
        <name>K(+)</name>
        <dbReference type="ChEBI" id="CHEBI:29103"/>
    </ligand>
</feature>
<dbReference type="GO" id="GO:0015379">
    <property type="term" value="F:potassium:chloride symporter activity"/>
    <property type="evidence" value="ECO:0007669"/>
    <property type="project" value="InterPro"/>
</dbReference>
<feature type="binding site" evidence="13">
    <location>
        <position position="104"/>
    </location>
    <ligand>
        <name>K(+)</name>
        <dbReference type="ChEBI" id="CHEBI:29103"/>
    </ligand>
</feature>
<evidence type="ECO:0000256" key="1">
    <source>
        <dbReference type="ARBA" id="ARBA00004429"/>
    </source>
</evidence>
<keyword evidence="7 14" id="KW-0812">Transmembrane</keyword>
<dbReference type="InterPro" id="IPR003445">
    <property type="entry name" value="Cat_transpt"/>
</dbReference>
<keyword evidence="3 12" id="KW-0813">Transport</keyword>
<keyword evidence="10 12" id="KW-0406">Ion transport</keyword>
<name>A0A433SCB2_9BURK</name>
<evidence type="ECO:0000256" key="13">
    <source>
        <dbReference type="PIRSR" id="PIRSR006247-1"/>
    </source>
</evidence>
<dbReference type="Proteomes" id="UP000286947">
    <property type="component" value="Unassembled WGS sequence"/>
</dbReference>
<feature type="binding site" evidence="13">
    <location>
        <position position="428"/>
    </location>
    <ligand>
        <name>K(+)</name>
        <dbReference type="ChEBI" id="CHEBI:29103"/>
    </ligand>
</feature>
<feature type="transmembrane region" description="Helical" evidence="14">
    <location>
        <begin position="385"/>
        <end position="409"/>
    </location>
</feature>
<keyword evidence="8 12" id="KW-0630">Potassium</keyword>
<feature type="binding site" evidence="13">
    <location>
        <position position="105"/>
    </location>
    <ligand>
        <name>K(+)</name>
        <dbReference type="ChEBI" id="CHEBI:29103"/>
    </ligand>
</feature>
<evidence type="ECO:0000256" key="9">
    <source>
        <dbReference type="ARBA" id="ARBA00022989"/>
    </source>
</evidence>
<feature type="binding site" evidence="13">
    <location>
        <position position="310"/>
    </location>
    <ligand>
        <name>K(+)</name>
        <dbReference type="ChEBI" id="CHEBI:29103"/>
    </ligand>
</feature>
<dbReference type="Pfam" id="PF02386">
    <property type="entry name" value="TrkH"/>
    <property type="match status" value="1"/>
</dbReference>
<evidence type="ECO:0000256" key="2">
    <source>
        <dbReference type="ARBA" id="ARBA00009137"/>
    </source>
</evidence>
<comment type="similarity">
    <text evidence="2 12">Belongs to the TrkH potassium transport family.</text>
</comment>
<evidence type="ECO:0000256" key="5">
    <source>
        <dbReference type="ARBA" id="ARBA00022519"/>
    </source>
</evidence>
<comment type="function">
    <text evidence="12">Low-affinity potassium transport system. Interacts with Trk system potassium uptake protein TrkA.</text>
</comment>
<feature type="transmembrane region" description="Helical" evidence="14">
    <location>
        <begin position="323"/>
        <end position="355"/>
    </location>
</feature>